<dbReference type="InterPro" id="IPR058563">
    <property type="entry name" value="Trs120_TRAPPC9_N"/>
</dbReference>
<name>A0A914EDC1_9BILA</name>
<keyword evidence="3" id="KW-1185">Reference proteome</keyword>
<dbReference type="Proteomes" id="UP000887540">
    <property type="component" value="Unplaced"/>
</dbReference>
<proteinExistence type="inferred from homology"/>
<evidence type="ECO:0000256" key="1">
    <source>
        <dbReference type="ARBA" id="ARBA00008459"/>
    </source>
</evidence>
<dbReference type="WBParaSite" id="ACRNAN_scaffold7475.g26428.t1">
    <property type="protein sequence ID" value="ACRNAN_scaffold7475.g26428.t1"/>
    <property type="gene ID" value="ACRNAN_scaffold7475.g26428"/>
</dbReference>
<accession>A0A914EDC1</accession>
<dbReference type="GO" id="GO:0005802">
    <property type="term" value="C:trans-Golgi network"/>
    <property type="evidence" value="ECO:0007669"/>
    <property type="project" value="TreeGrafter"/>
</dbReference>
<evidence type="ECO:0000313" key="4">
    <source>
        <dbReference type="WBParaSite" id="ACRNAN_scaffold7475.g26428.t1"/>
    </source>
</evidence>
<reference evidence="4" key="1">
    <citation type="submission" date="2022-11" db="UniProtKB">
        <authorList>
            <consortium name="WormBaseParasite"/>
        </authorList>
    </citation>
    <scope>IDENTIFICATION</scope>
</reference>
<dbReference type="InterPro" id="IPR013935">
    <property type="entry name" value="Trs120_TRAPPC9"/>
</dbReference>
<dbReference type="Pfam" id="PF08626">
    <property type="entry name" value="TRAPPC9-Trs120"/>
    <property type="match status" value="1"/>
</dbReference>
<organism evidence="3 4">
    <name type="scientific">Acrobeloides nanus</name>
    <dbReference type="NCBI Taxonomy" id="290746"/>
    <lineage>
        <taxon>Eukaryota</taxon>
        <taxon>Metazoa</taxon>
        <taxon>Ecdysozoa</taxon>
        <taxon>Nematoda</taxon>
        <taxon>Chromadorea</taxon>
        <taxon>Rhabditida</taxon>
        <taxon>Tylenchina</taxon>
        <taxon>Cephalobomorpha</taxon>
        <taxon>Cephaloboidea</taxon>
        <taxon>Cephalobidae</taxon>
        <taxon>Acrobeloides</taxon>
    </lineage>
</organism>
<feature type="domain" description="Trs120/TRAPPC9 N-terminal" evidence="2">
    <location>
        <begin position="129"/>
        <end position="200"/>
    </location>
</feature>
<protein>
    <submittedName>
        <fullName evidence="4">KIF-binding protein</fullName>
    </submittedName>
</protein>
<evidence type="ECO:0000313" key="3">
    <source>
        <dbReference type="Proteomes" id="UP000887540"/>
    </source>
</evidence>
<dbReference type="PANTHER" id="PTHR21512">
    <property type="entry name" value="TRAFFICKING PROTEIN PARTICLE COMPLEX SUBUNIT 9"/>
    <property type="match status" value="1"/>
</dbReference>
<sequence>MENVAEKAFFDGKRPRRHSSILGSNSAASLELIKEQYDSIKDELRDMLVDSRCALFGFSKAAEIFEPREILSYSSLEDSEEFENDVRELIRSIYFVLESRRLDLSYEKMDVPPCPTLQEEEKYRIGVENKTSKLYKKKCIGRLRKQVADYTLLTGLPTLALDAYSAAIEFLKATNDWLWLAAAFEGWGCAATVLKYNETEERLRKQSGLQRVSSMTPVQMRDYQDKVSQHHLGVSIGHQRYRSDDDQLRLASAAASAAQLNELDTQQKKVFKRPWQLLNLEWSQLSKSPLDHEEIVERFKTALENYEKYSFAVMIEYECMIRASSVYKHQRLFVETEAFLRDHVGKFLDDSFTLFNNIMKGQICMACAAIYKEIGFQRKNSFFSRLAVLFRLHVTEDESRTEADYRLVYPVLYRTLSGYGINDNGKDAPLNGPIAPNIMMLRFAICALFCKYWIL</sequence>
<dbReference type="AlphaFoldDB" id="A0A914EDC1"/>
<dbReference type="PANTHER" id="PTHR21512:SF5">
    <property type="entry name" value="TRAFFICKING PROTEIN PARTICLE COMPLEX SUBUNIT 9"/>
    <property type="match status" value="1"/>
</dbReference>
<evidence type="ECO:0000259" key="2">
    <source>
        <dbReference type="Pfam" id="PF08626"/>
    </source>
</evidence>
<comment type="similarity">
    <text evidence="1">Belongs to the NIBP family.</text>
</comment>